<name>A0A9D2KQZ3_9BACT</name>
<organism evidence="1 2">
    <name type="scientific">Candidatus Desulfovibrio intestinavium</name>
    <dbReference type="NCBI Taxonomy" id="2838534"/>
    <lineage>
        <taxon>Bacteria</taxon>
        <taxon>Pseudomonadati</taxon>
        <taxon>Thermodesulfobacteriota</taxon>
        <taxon>Desulfovibrionia</taxon>
        <taxon>Desulfovibrionales</taxon>
        <taxon>Desulfovibrionaceae</taxon>
        <taxon>Desulfovibrio</taxon>
    </lineage>
</organism>
<protein>
    <submittedName>
        <fullName evidence="1">Uncharacterized protein</fullName>
    </submittedName>
</protein>
<reference evidence="1" key="2">
    <citation type="submission" date="2021-04" db="EMBL/GenBank/DDBJ databases">
        <authorList>
            <person name="Gilroy R."/>
        </authorList>
    </citation>
    <scope>NUCLEOTIDE SEQUENCE</scope>
    <source>
        <strain evidence="1">5032</strain>
    </source>
</reference>
<proteinExistence type="predicted"/>
<gene>
    <name evidence="1" type="ORF">H9784_07980</name>
</gene>
<evidence type="ECO:0000313" key="2">
    <source>
        <dbReference type="Proteomes" id="UP000823821"/>
    </source>
</evidence>
<dbReference type="EMBL" id="DWZD01000045">
    <property type="protein sequence ID" value="HJA79483.1"/>
    <property type="molecule type" value="Genomic_DNA"/>
</dbReference>
<comment type="caution">
    <text evidence="1">The sequence shown here is derived from an EMBL/GenBank/DDBJ whole genome shotgun (WGS) entry which is preliminary data.</text>
</comment>
<accession>A0A9D2KQZ3</accession>
<dbReference type="Proteomes" id="UP000823821">
    <property type="component" value="Unassembled WGS sequence"/>
</dbReference>
<dbReference type="AlphaFoldDB" id="A0A9D2KQZ3"/>
<evidence type="ECO:0000313" key="1">
    <source>
        <dbReference type="EMBL" id="HJA79483.1"/>
    </source>
</evidence>
<sequence length="155" mass="17377">MDVMLADAPRPFVLLDRVDTPDPESLRAVRGLQNAPFWHIWEAGAQCVALHQRWRCGFARHAFLLGMAQAPTAAGWQLPPDGLCGELRLTARLRQQGDGAALYELEAIFLPEADAGRAARGGWEVRIGLCGYDAQFREDILRPRYEELFRCLCRG</sequence>
<reference evidence="1" key="1">
    <citation type="journal article" date="2021" name="PeerJ">
        <title>Extensive microbial diversity within the chicken gut microbiome revealed by metagenomics and culture.</title>
        <authorList>
            <person name="Gilroy R."/>
            <person name="Ravi A."/>
            <person name="Getino M."/>
            <person name="Pursley I."/>
            <person name="Horton D.L."/>
            <person name="Alikhan N.F."/>
            <person name="Baker D."/>
            <person name="Gharbi K."/>
            <person name="Hall N."/>
            <person name="Watson M."/>
            <person name="Adriaenssens E.M."/>
            <person name="Foster-Nyarko E."/>
            <person name="Jarju S."/>
            <person name="Secka A."/>
            <person name="Antonio M."/>
            <person name="Oren A."/>
            <person name="Chaudhuri R.R."/>
            <person name="La Ragione R."/>
            <person name="Hildebrand F."/>
            <person name="Pallen M.J."/>
        </authorList>
    </citation>
    <scope>NUCLEOTIDE SEQUENCE</scope>
    <source>
        <strain evidence="1">5032</strain>
    </source>
</reference>